<dbReference type="SUPFAM" id="SSF111331">
    <property type="entry name" value="NAD kinase/diacylglycerol kinase-like"/>
    <property type="match status" value="1"/>
</dbReference>
<keyword evidence="5" id="KW-0479">Metal-binding</keyword>
<evidence type="ECO:0000259" key="13">
    <source>
        <dbReference type="PROSITE" id="PS50146"/>
    </source>
</evidence>
<keyword evidence="6" id="KW-0547">Nucleotide-binding</keyword>
<keyword evidence="12" id="KW-1208">Phospholipid metabolism</keyword>
<dbReference type="PANTHER" id="PTHR12358:SF106">
    <property type="entry name" value="LIPID KINASE YEGS"/>
    <property type="match status" value="1"/>
</dbReference>
<evidence type="ECO:0000256" key="2">
    <source>
        <dbReference type="ARBA" id="ARBA00005983"/>
    </source>
</evidence>
<dbReference type="InterPro" id="IPR045540">
    <property type="entry name" value="YegS/DAGK_C"/>
</dbReference>
<evidence type="ECO:0000256" key="1">
    <source>
        <dbReference type="ARBA" id="ARBA00001946"/>
    </source>
</evidence>
<keyword evidence="11" id="KW-0594">Phospholipid biosynthesis</keyword>
<evidence type="ECO:0000256" key="10">
    <source>
        <dbReference type="ARBA" id="ARBA00023098"/>
    </source>
</evidence>
<evidence type="ECO:0000256" key="12">
    <source>
        <dbReference type="ARBA" id="ARBA00023264"/>
    </source>
</evidence>
<dbReference type="Pfam" id="PF00781">
    <property type="entry name" value="DAGK_cat"/>
    <property type="match status" value="1"/>
</dbReference>
<dbReference type="GO" id="GO:0005524">
    <property type="term" value="F:ATP binding"/>
    <property type="evidence" value="ECO:0007669"/>
    <property type="project" value="UniProtKB-KW"/>
</dbReference>
<proteinExistence type="inferred from homology"/>
<evidence type="ECO:0000313" key="15">
    <source>
        <dbReference type="Proteomes" id="UP000298170"/>
    </source>
</evidence>
<dbReference type="SMART" id="SM00046">
    <property type="entry name" value="DAGKc"/>
    <property type="match status" value="1"/>
</dbReference>
<dbReference type="PROSITE" id="PS50146">
    <property type="entry name" value="DAGK"/>
    <property type="match status" value="1"/>
</dbReference>
<reference evidence="14 15" key="1">
    <citation type="submission" date="2019-03" db="EMBL/GenBank/DDBJ databases">
        <title>Genomics of glacier-inhabiting Cryobacterium strains.</title>
        <authorList>
            <person name="Liu Q."/>
            <person name="Xin Y.-H."/>
        </authorList>
    </citation>
    <scope>NUCLEOTIDE SEQUENCE [LARGE SCALE GENOMIC DNA]</scope>
    <source>
        <strain evidence="14 15">Sr39</strain>
    </source>
</reference>
<organism evidence="14 15">
    <name type="scientific">Cryobacterium suzukii</name>
    <dbReference type="NCBI Taxonomy" id="1259198"/>
    <lineage>
        <taxon>Bacteria</taxon>
        <taxon>Bacillati</taxon>
        <taxon>Actinomycetota</taxon>
        <taxon>Actinomycetes</taxon>
        <taxon>Micrococcales</taxon>
        <taxon>Microbacteriaceae</taxon>
        <taxon>Cryobacterium</taxon>
    </lineage>
</organism>
<keyword evidence="3" id="KW-0444">Lipid biosynthesis</keyword>
<dbReference type="NCBIfam" id="TIGR00147">
    <property type="entry name" value="YegS/Rv2252/BmrU family lipid kinase"/>
    <property type="match status" value="1"/>
</dbReference>
<dbReference type="EMBL" id="SOHJ01000011">
    <property type="protein sequence ID" value="TFD59176.1"/>
    <property type="molecule type" value="Genomic_DNA"/>
</dbReference>
<dbReference type="InterPro" id="IPR016064">
    <property type="entry name" value="NAD/diacylglycerol_kinase_sf"/>
</dbReference>
<evidence type="ECO:0000256" key="5">
    <source>
        <dbReference type="ARBA" id="ARBA00022723"/>
    </source>
</evidence>
<evidence type="ECO:0000256" key="7">
    <source>
        <dbReference type="ARBA" id="ARBA00022777"/>
    </source>
</evidence>
<keyword evidence="9" id="KW-0460">Magnesium</keyword>
<dbReference type="GO" id="GO:0005886">
    <property type="term" value="C:plasma membrane"/>
    <property type="evidence" value="ECO:0007669"/>
    <property type="project" value="TreeGrafter"/>
</dbReference>
<dbReference type="PANTHER" id="PTHR12358">
    <property type="entry name" value="SPHINGOSINE KINASE"/>
    <property type="match status" value="1"/>
</dbReference>
<comment type="similarity">
    <text evidence="2">Belongs to the diacylglycerol/lipid kinase family.</text>
</comment>
<dbReference type="Gene3D" id="3.40.50.10330">
    <property type="entry name" value="Probable inorganic polyphosphate/atp-NAD kinase, domain 1"/>
    <property type="match status" value="1"/>
</dbReference>
<evidence type="ECO:0000313" key="14">
    <source>
        <dbReference type="EMBL" id="TFD59176.1"/>
    </source>
</evidence>
<keyword evidence="15" id="KW-1185">Reference proteome</keyword>
<keyword evidence="4" id="KW-0808">Transferase</keyword>
<evidence type="ECO:0000256" key="9">
    <source>
        <dbReference type="ARBA" id="ARBA00022842"/>
    </source>
</evidence>
<dbReference type="Gene3D" id="2.60.200.40">
    <property type="match status" value="1"/>
</dbReference>
<keyword evidence="10" id="KW-0443">Lipid metabolism</keyword>
<keyword evidence="8" id="KW-0067">ATP-binding</keyword>
<dbReference type="Proteomes" id="UP000298170">
    <property type="component" value="Unassembled WGS sequence"/>
</dbReference>
<sequence length="289" mass="29573">MLVNPAAGQRAATGRGLQVAQHLRDAGARVTVTHTQSADHGCQVATEAAGRGNIVVAVGGDGTVGSLAGAVVATGATLGLVPVGRGNDFARQLGIPNDLAAVADLLLTGSVRSVDVIDVRGQIVVGSVYAGIDSLTSALVNRVHRLPTRLQYPVAAVWAIATHRATDYRIVIDGMAQSIDAHTVIVANSGYYGSGMHVAPSAQLDDGLLDIVIFSAAGRLRLLKALRRVYSGTHLQLPEVTVQTGRAVAIDAAGSVEAYADGDRIGPLPVGARVRPGALNVIAPSPRTG</sequence>
<dbReference type="Pfam" id="PF19279">
    <property type="entry name" value="YegS_C"/>
    <property type="match status" value="1"/>
</dbReference>
<evidence type="ECO:0000256" key="8">
    <source>
        <dbReference type="ARBA" id="ARBA00022840"/>
    </source>
</evidence>
<dbReference type="GO" id="GO:0046872">
    <property type="term" value="F:metal ion binding"/>
    <property type="evidence" value="ECO:0007669"/>
    <property type="project" value="UniProtKB-KW"/>
</dbReference>
<dbReference type="InterPro" id="IPR050187">
    <property type="entry name" value="Lipid_Phosphate_FormReg"/>
</dbReference>
<evidence type="ECO:0000256" key="3">
    <source>
        <dbReference type="ARBA" id="ARBA00022516"/>
    </source>
</evidence>
<evidence type="ECO:0000256" key="4">
    <source>
        <dbReference type="ARBA" id="ARBA00022679"/>
    </source>
</evidence>
<dbReference type="InterPro" id="IPR001206">
    <property type="entry name" value="Diacylglycerol_kinase_cat_dom"/>
</dbReference>
<dbReference type="OrthoDB" id="142078at2"/>
<gene>
    <name evidence="14" type="ORF">E3T39_10730</name>
</gene>
<protein>
    <submittedName>
        <fullName evidence="14">YegS/Rv2252/BmrU family lipid kinase</fullName>
    </submittedName>
</protein>
<feature type="domain" description="DAGKc" evidence="13">
    <location>
        <begin position="1"/>
        <end position="123"/>
    </location>
</feature>
<evidence type="ECO:0000256" key="6">
    <source>
        <dbReference type="ARBA" id="ARBA00022741"/>
    </source>
</evidence>
<dbReference type="AlphaFoldDB" id="A0A4R9AEJ0"/>
<name>A0A4R9AEJ0_9MICO</name>
<dbReference type="InterPro" id="IPR005218">
    <property type="entry name" value="Diacylglycerol/lipid_kinase"/>
</dbReference>
<keyword evidence="7 14" id="KW-0418">Kinase</keyword>
<accession>A0A4R9AEJ0</accession>
<comment type="caution">
    <text evidence="14">The sequence shown here is derived from an EMBL/GenBank/DDBJ whole genome shotgun (WGS) entry which is preliminary data.</text>
</comment>
<evidence type="ECO:0000256" key="11">
    <source>
        <dbReference type="ARBA" id="ARBA00023209"/>
    </source>
</evidence>
<dbReference type="InterPro" id="IPR017438">
    <property type="entry name" value="ATP-NAD_kinase_N"/>
</dbReference>
<dbReference type="GO" id="GO:0008654">
    <property type="term" value="P:phospholipid biosynthetic process"/>
    <property type="evidence" value="ECO:0007669"/>
    <property type="project" value="UniProtKB-KW"/>
</dbReference>
<comment type="cofactor">
    <cofactor evidence="1">
        <name>Mg(2+)</name>
        <dbReference type="ChEBI" id="CHEBI:18420"/>
    </cofactor>
</comment>
<dbReference type="GO" id="GO:0004143">
    <property type="term" value="F:ATP-dependent diacylglycerol kinase activity"/>
    <property type="evidence" value="ECO:0007669"/>
    <property type="project" value="TreeGrafter"/>
</dbReference>